<dbReference type="PROSITE" id="PS50928">
    <property type="entry name" value="ABC_TM1"/>
    <property type="match status" value="1"/>
</dbReference>
<dbReference type="AlphaFoldDB" id="A0A8G2EVY2"/>
<protein>
    <submittedName>
        <fullName evidence="11">Octopine/nopaline transport system permease protein</fullName>
    </submittedName>
</protein>
<dbReference type="EMBL" id="FNBW01000004">
    <property type="protein sequence ID" value="SDF52709.1"/>
    <property type="molecule type" value="Genomic_DNA"/>
</dbReference>
<dbReference type="Pfam" id="PF00528">
    <property type="entry name" value="BPD_transp_1"/>
    <property type="match status" value="1"/>
</dbReference>
<dbReference type="GO" id="GO:0022857">
    <property type="term" value="F:transmembrane transporter activity"/>
    <property type="evidence" value="ECO:0007669"/>
    <property type="project" value="InterPro"/>
</dbReference>
<comment type="similarity">
    <text evidence="2">Belongs to the binding-protein-dependent transport system permease family. HisMQ subfamily.</text>
</comment>
<dbReference type="PANTHER" id="PTHR30133">
    <property type="entry name" value="CATIONIC AMINO ACID TRANSPORTER, MEMBRANE COMPONENT"/>
    <property type="match status" value="1"/>
</dbReference>
<dbReference type="OrthoDB" id="9815029at2"/>
<evidence type="ECO:0000256" key="1">
    <source>
        <dbReference type="ARBA" id="ARBA00004429"/>
    </source>
</evidence>
<name>A0A8G2EVY2_9PROT</name>
<evidence type="ECO:0000256" key="5">
    <source>
        <dbReference type="ARBA" id="ARBA00022519"/>
    </source>
</evidence>
<evidence type="ECO:0000256" key="2">
    <source>
        <dbReference type="ARBA" id="ARBA00010072"/>
    </source>
</evidence>
<dbReference type="Proteomes" id="UP000198615">
    <property type="component" value="Unassembled WGS sequence"/>
</dbReference>
<dbReference type="SUPFAM" id="SSF161098">
    <property type="entry name" value="MetI-like"/>
    <property type="match status" value="1"/>
</dbReference>
<evidence type="ECO:0000313" key="12">
    <source>
        <dbReference type="Proteomes" id="UP000198615"/>
    </source>
</evidence>
<dbReference type="InterPro" id="IPR000515">
    <property type="entry name" value="MetI-like"/>
</dbReference>
<evidence type="ECO:0000256" key="4">
    <source>
        <dbReference type="ARBA" id="ARBA00022475"/>
    </source>
</evidence>
<evidence type="ECO:0000256" key="7">
    <source>
        <dbReference type="ARBA" id="ARBA00022989"/>
    </source>
</evidence>
<accession>A0A8G2EVY2</accession>
<evidence type="ECO:0000256" key="6">
    <source>
        <dbReference type="ARBA" id="ARBA00022692"/>
    </source>
</evidence>
<keyword evidence="8 9" id="KW-0472">Membrane</keyword>
<keyword evidence="3 9" id="KW-0813">Transport</keyword>
<dbReference type="NCBIfam" id="TIGR01726">
    <property type="entry name" value="HEQRo_perm_3TM"/>
    <property type="match status" value="1"/>
</dbReference>
<keyword evidence="12" id="KW-1185">Reference proteome</keyword>
<dbReference type="CDD" id="cd06261">
    <property type="entry name" value="TM_PBP2"/>
    <property type="match status" value="1"/>
</dbReference>
<comment type="subcellular location">
    <subcellularLocation>
        <location evidence="1">Cell inner membrane</location>
        <topology evidence="1">Multi-pass membrane protein</topology>
    </subcellularLocation>
    <subcellularLocation>
        <location evidence="9">Cell membrane</location>
        <topology evidence="9">Multi-pass membrane protein</topology>
    </subcellularLocation>
</comment>
<evidence type="ECO:0000256" key="3">
    <source>
        <dbReference type="ARBA" id="ARBA00022448"/>
    </source>
</evidence>
<feature type="transmembrane region" description="Helical" evidence="9">
    <location>
        <begin position="73"/>
        <end position="94"/>
    </location>
</feature>
<dbReference type="GO" id="GO:0043190">
    <property type="term" value="C:ATP-binding cassette (ABC) transporter complex"/>
    <property type="evidence" value="ECO:0007669"/>
    <property type="project" value="InterPro"/>
</dbReference>
<dbReference type="RefSeq" id="WP_093149402.1">
    <property type="nucleotide sequence ID" value="NZ_FNBW01000004.1"/>
</dbReference>
<proteinExistence type="inferred from homology"/>
<keyword evidence="5" id="KW-0997">Cell inner membrane</keyword>
<dbReference type="InterPro" id="IPR051613">
    <property type="entry name" value="ABC_transp_permease_HisMQ"/>
</dbReference>
<keyword evidence="4" id="KW-1003">Cell membrane</keyword>
<sequence>MPEWMSLLAWGDSGWGDEMVRGAGWTLLVAVIAFALGIVLGTGGAAVKLSRVPLVPLLGDVYTTLVRGIPDLITIYIIFFGGGQAVMAVAKLFGYNGYIEFNALTTGVLALGFISGAYSTEVIRGAVLAVPKGQIEAAKACGMSRWVMFRRILVPQVARYALPGLGNVWQLTLKDTSLISVVGLTEIMRQAFVASGSTKQPIVFFMSAAVLYLALTSLSNKVFGRAEAFANRGVRRA</sequence>
<evidence type="ECO:0000259" key="10">
    <source>
        <dbReference type="PROSITE" id="PS50928"/>
    </source>
</evidence>
<dbReference type="InterPro" id="IPR035906">
    <property type="entry name" value="MetI-like_sf"/>
</dbReference>
<organism evidence="11 12">
    <name type="scientific">Thalassobaculum litoreum DSM 18839</name>
    <dbReference type="NCBI Taxonomy" id="1123362"/>
    <lineage>
        <taxon>Bacteria</taxon>
        <taxon>Pseudomonadati</taxon>
        <taxon>Pseudomonadota</taxon>
        <taxon>Alphaproteobacteria</taxon>
        <taxon>Rhodospirillales</taxon>
        <taxon>Thalassobaculaceae</taxon>
        <taxon>Thalassobaculum</taxon>
    </lineage>
</organism>
<evidence type="ECO:0000256" key="9">
    <source>
        <dbReference type="RuleBase" id="RU363032"/>
    </source>
</evidence>
<keyword evidence="7 9" id="KW-1133">Transmembrane helix</keyword>
<evidence type="ECO:0000256" key="8">
    <source>
        <dbReference type="ARBA" id="ARBA00023136"/>
    </source>
</evidence>
<feature type="transmembrane region" description="Helical" evidence="9">
    <location>
        <begin position="101"/>
        <end position="118"/>
    </location>
</feature>
<keyword evidence="6 9" id="KW-0812">Transmembrane</keyword>
<feature type="transmembrane region" description="Helical" evidence="9">
    <location>
        <begin position="25"/>
        <end position="47"/>
    </location>
</feature>
<dbReference type="Gene3D" id="1.10.3720.10">
    <property type="entry name" value="MetI-like"/>
    <property type="match status" value="1"/>
</dbReference>
<gene>
    <name evidence="11" type="ORF">SAMN05660686_01547</name>
</gene>
<dbReference type="InterPro" id="IPR010065">
    <property type="entry name" value="AA_ABC_transptr_permease_3TM"/>
</dbReference>
<comment type="caution">
    <text evidence="11">The sequence shown here is derived from an EMBL/GenBank/DDBJ whole genome shotgun (WGS) entry which is preliminary data.</text>
</comment>
<feature type="transmembrane region" description="Helical" evidence="9">
    <location>
        <begin position="202"/>
        <end position="223"/>
    </location>
</feature>
<feature type="domain" description="ABC transmembrane type-1" evidence="10">
    <location>
        <begin position="23"/>
        <end position="223"/>
    </location>
</feature>
<evidence type="ECO:0000313" key="11">
    <source>
        <dbReference type="EMBL" id="SDF52709.1"/>
    </source>
</evidence>
<reference evidence="11 12" key="1">
    <citation type="submission" date="2016-10" db="EMBL/GenBank/DDBJ databases">
        <authorList>
            <person name="Varghese N."/>
            <person name="Submissions S."/>
        </authorList>
    </citation>
    <scope>NUCLEOTIDE SEQUENCE [LARGE SCALE GENOMIC DNA]</scope>
    <source>
        <strain evidence="11 12">DSM 18839</strain>
    </source>
</reference>